<organism evidence="1 2">
    <name type="scientific">Acinetobacter phage AbTZA1</name>
    <dbReference type="NCBI Taxonomy" id="2500827"/>
    <lineage>
        <taxon>Viruses</taxon>
        <taxon>Duplodnaviria</taxon>
        <taxon>Heunggongvirae</taxon>
        <taxon>Uroviricota</taxon>
        <taxon>Caudoviricetes</taxon>
        <taxon>Pantevenvirales</taxon>
        <taxon>Straboviridae</taxon>
        <taxon>Twarogvirinae</taxon>
        <taxon>Hadassahvirus</taxon>
        <taxon>Hadassahvirus azbtza1</taxon>
    </lineage>
</organism>
<reference evidence="1 2" key="1">
    <citation type="submission" date="2018-12" db="EMBL/GenBank/DDBJ databases">
        <title>Successful treatment of antibiotic resistant microbial bone infection with bacteriophages.</title>
        <authorList>
            <person name="Nir-Paz R."/>
            <person name="Gelman D."/>
            <person name="Khouri A."/>
            <person name="Sisson B.M."/>
            <person name="Fackler J."/>
            <person name="Oren S.A."/>
            <person name="Khalifa L."/>
            <person name="Rimon A."/>
            <person name="Glazer S.C."/>
            <person name="Moses A.E."/>
            <person name="Yoram W."/>
            <person name="Schooley R.T."/>
            <person name="Hazan R."/>
        </authorList>
    </citation>
    <scope>NUCLEOTIDE SEQUENCE [LARGE SCALE GENOMIC DNA]</scope>
</reference>
<evidence type="ECO:0000313" key="1">
    <source>
        <dbReference type="EMBL" id="AZU98595.1"/>
    </source>
</evidence>
<dbReference type="KEGG" id="vg:55811506"/>
<sequence>MKFARNDGARPVVAIDVDGVCVKWQSGLPYFMAKHAIPTEKALECILTEEFMSPSQLFGCDPSIAKTFVEDYNKSNFIKYLAPYDDALEMINTMKEHWDFVAVTALGTDKETVMNRLFNLNALFPGAFKDIFVCDFGESKDKVLERVRQKHQNIVMFIDDLGSNIESAARVLPDIPRYYIQRGPRPVVNVPHFVAKDLNEVRLHYLAKLLPSYVNIIDEV</sequence>
<name>A0A3Q9R6X7_9CAUD</name>
<accession>A0A3Q9R6X7</accession>
<dbReference type="RefSeq" id="YP_009882210.1">
    <property type="nucleotide sequence ID" value="NC_049445.1"/>
</dbReference>
<dbReference type="InterPro" id="IPR023214">
    <property type="entry name" value="HAD_sf"/>
</dbReference>
<keyword evidence="2" id="KW-1185">Reference proteome</keyword>
<dbReference type="Proteomes" id="UP000287416">
    <property type="component" value="Segment"/>
</dbReference>
<dbReference type="Gene3D" id="3.40.50.1000">
    <property type="entry name" value="HAD superfamily/HAD-like"/>
    <property type="match status" value="1"/>
</dbReference>
<dbReference type="GeneID" id="55811506"/>
<dbReference type="InterPro" id="IPR036412">
    <property type="entry name" value="HAD-like_sf"/>
</dbReference>
<evidence type="ECO:0000313" key="2">
    <source>
        <dbReference type="Proteomes" id="UP000287416"/>
    </source>
</evidence>
<dbReference type="EMBL" id="MK278860">
    <property type="protein sequence ID" value="AZU98595.1"/>
    <property type="molecule type" value="Genomic_DNA"/>
</dbReference>
<protein>
    <submittedName>
        <fullName evidence="1">Uncharacterized protein</fullName>
    </submittedName>
</protein>
<dbReference type="SUPFAM" id="SSF56784">
    <property type="entry name" value="HAD-like"/>
    <property type="match status" value="1"/>
</dbReference>
<proteinExistence type="predicted"/>